<evidence type="ECO:0000313" key="2">
    <source>
        <dbReference type="EMBL" id="KDS53578.1"/>
    </source>
</evidence>
<dbReference type="Pfam" id="PF04230">
    <property type="entry name" value="PS_pyruv_trans"/>
    <property type="match status" value="1"/>
</dbReference>
<accession>A0A078S3D7</accession>
<proteinExistence type="predicted"/>
<dbReference type="GO" id="GO:0016740">
    <property type="term" value="F:transferase activity"/>
    <property type="evidence" value="ECO:0007669"/>
    <property type="project" value="UniProtKB-KW"/>
</dbReference>
<comment type="caution">
    <text evidence="2">The sequence shown here is derived from an EMBL/GenBank/DDBJ whole genome shotgun (WGS) entry which is preliminary data.</text>
</comment>
<organism evidence="2 3">
    <name type="scientific">Bacteroides uniformis str. 3978 T3 ii</name>
    <dbReference type="NCBI Taxonomy" id="1339349"/>
    <lineage>
        <taxon>Bacteria</taxon>
        <taxon>Pseudomonadati</taxon>
        <taxon>Bacteroidota</taxon>
        <taxon>Bacteroidia</taxon>
        <taxon>Bacteroidales</taxon>
        <taxon>Bacteroidaceae</taxon>
        <taxon>Bacteroides</taxon>
    </lineage>
</organism>
<keyword evidence="2" id="KW-0808">Transferase</keyword>
<dbReference type="Proteomes" id="UP000028013">
    <property type="component" value="Unassembled WGS sequence"/>
</dbReference>
<evidence type="ECO:0000313" key="3">
    <source>
        <dbReference type="Proteomes" id="UP000028013"/>
    </source>
</evidence>
<name>A0A078S3D7_BACUN</name>
<reference evidence="2 3" key="1">
    <citation type="submission" date="2014-04" db="EMBL/GenBank/DDBJ databases">
        <authorList>
            <person name="Sears C."/>
            <person name="Carroll K."/>
            <person name="Sack B.R."/>
            <person name="Qadri F."/>
            <person name="Myers L.L."/>
            <person name="Chung G.-T."/>
            <person name="Escheverria P."/>
            <person name="Fraser C.M."/>
            <person name="Sadzewicz L."/>
            <person name="Shefchek K.A."/>
            <person name="Tallon L."/>
            <person name="Das S.P."/>
            <person name="Daugherty S."/>
            <person name="Mongodin E.F."/>
        </authorList>
    </citation>
    <scope>NUCLEOTIDE SEQUENCE [LARGE SCALE GENOMIC DNA]</scope>
    <source>
        <strain evidence="2 3">3978 T3 ii</strain>
    </source>
</reference>
<feature type="domain" description="Polysaccharide pyruvyl transferase" evidence="1">
    <location>
        <begin position="73"/>
        <end position="228"/>
    </location>
</feature>
<dbReference type="PATRIC" id="fig|1339349.3.peg.1172"/>
<dbReference type="EMBL" id="JNHN01000140">
    <property type="protein sequence ID" value="KDS53578.1"/>
    <property type="molecule type" value="Genomic_DNA"/>
</dbReference>
<protein>
    <submittedName>
        <fullName evidence="2">Polysaccharide pyruvyl transferase family protein</fullName>
    </submittedName>
</protein>
<dbReference type="InterPro" id="IPR007345">
    <property type="entry name" value="Polysacch_pyruvyl_Trfase"/>
</dbReference>
<dbReference type="AlphaFoldDB" id="A0A078S3D7"/>
<sequence>MNIKKPFSKRSLAKFVNMAPGGGMPSGIVHAFVFFDGRKVLSRNWGDDINYFFLQRLWHKAIVCYDYSSLAHRFKRTNYLIIGSSLTLLCNRQSIVWGAGVIDDAKELPAHPKKVLAVRGPLSRKYLLDRGIECPAVYGDPALLVPKVYHPSVTKKYKLGIIPHYSDYGSPLLDKLKQDPGILFIRMEGYRQWTDVVDLILSCEAIASSSLHGLILSEAYHIPNCWIEIEGTLLGGHFKFHDFFLSIGRDRALPLQITAETTKESLSEALDSWVAGYIDLEPLIKQSPFKCYFS</sequence>
<gene>
    <name evidence="2" type="ORF">M094_4405</name>
</gene>
<evidence type="ECO:0000259" key="1">
    <source>
        <dbReference type="Pfam" id="PF04230"/>
    </source>
</evidence>